<dbReference type="PROSITE" id="PS50893">
    <property type="entry name" value="ABC_TRANSPORTER_2"/>
    <property type="match status" value="1"/>
</dbReference>
<evidence type="ECO:0000256" key="1">
    <source>
        <dbReference type="ARBA" id="ARBA00004141"/>
    </source>
</evidence>
<keyword evidence="4" id="KW-0547">Nucleotide-binding</keyword>
<dbReference type="InterPro" id="IPR017871">
    <property type="entry name" value="ABC_transporter-like_CS"/>
</dbReference>
<feature type="transmembrane region" description="Helical" evidence="9">
    <location>
        <begin position="554"/>
        <end position="574"/>
    </location>
</feature>
<keyword evidence="5" id="KW-0067">ATP-binding</keyword>
<dbReference type="EMBL" id="HBIM01021740">
    <property type="protein sequence ID" value="CAE0419341.1"/>
    <property type="molecule type" value="Transcribed_RNA"/>
</dbReference>
<dbReference type="InterPro" id="IPR003439">
    <property type="entry name" value="ABC_transporter-like_ATP-bd"/>
</dbReference>
<dbReference type="GO" id="GO:0140359">
    <property type="term" value="F:ABC-type transporter activity"/>
    <property type="evidence" value="ECO:0007669"/>
    <property type="project" value="InterPro"/>
</dbReference>
<dbReference type="GO" id="GO:0016887">
    <property type="term" value="F:ATP hydrolysis activity"/>
    <property type="evidence" value="ECO:0007669"/>
    <property type="project" value="InterPro"/>
</dbReference>
<evidence type="ECO:0000313" key="11">
    <source>
        <dbReference type="EMBL" id="CAE0419341.1"/>
    </source>
</evidence>
<dbReference type="AlphaFoldDB" id="A0A7S3LDG0"/>
<dbReference type="InterPro" id="IPR013525">
    <property type="entry name" value="ABC2_TM"/>
</dbReference>
<evidence type="ECO:0000256" key="7">
    <source>
        <dbReference type="ARBA" id="ARBA00023136"/>
    </source>
</evidence>
<feature type="transmembrane region" description="Helical" evidence="9">
    <location>
        <begin position="444"/>
        <end position="465"/>
    </location>
</feature>
<dbReference type="InterPro" id="IPR003593">
    <property type="entry name" value="AAA+_ATPase"/>
</dbReference>
<dbReference type="Gene3D" id="3.40.50.300">
    <property type="entry name" value="P-loop containing nucleotide triphosphate hydrolases"/>
    <property type="match status" value="1"/>
</dbReference>
<dbReference type="GO" id="GO:0005524">
    <property type="term" value="F:ATP binding"/>
    <property type="evidence" value="ECO:0007669"/>
    <property type="project" value="UniProtKB-KW"/>
</dbReference>
<keyword evidence="2" id="KW-0813">Transport</keyword>
<feature type="domain" description="ABC transporter" evidence="10">
    <location>
        <begin position="45"/>
        <end position="306"/>
    </location>
</feature>
<evidence type="ECO:0000256" key="5">
    <source>
        <dbReference type="ARBA" id="ARBA00022840"/>
    </source>
</evidence>
<evidence type="ECO:0000256" key="4">
    <source>
        <dbReference type="ARBA" id="ARBA00022741"/>
    </source>
</evidence>
<dbReference type="PROSITE" id="PS00211">
    <property type="entry name" value="ABC_TRANSPORTER_1"/>
    <property type="match status" value="1"/>
</dbReference>
<dbReference type="PANTHER" id="PTHR48041:SF91">
    <property type="entry name" value="ABC TRANSPORTER G FAMILY MEMBER 28"/>
    <property type="match status" value="1"/>
</dbReference>
<dbReference type="SUPFAM" id="SSF52540">
    <property type="entry name" value="P-loop containing nucleoside triphosphate hydrolases"/>
    <property type="match status" value="1"/>
</dbReference>
<dbReference type="InterPro" id="IPR050352">
    <property type="entry name" value="ABCG_transporters"/>
</dbReference>
<dbReference type="SMART" id="SM00382">
    <property type="entry name" value="AAA"/>
    <property type="match status" value="1"/>
</dbReference>
<comment type="subcellular location">
    <subcellularLocation>
        <location evidence="1">Membrane</location>
        <topology evidence="1">Multi-pass membrane protein</topology>
    </subcellularLocation>
</comment>
<evidence type="ECO:0000256" key="9">
    <source>
        <dbReference type="SAM" id="Phobius"/>
    </source>
</evidence>
<feature type="transmembrane region" description="Helical" evidence="9">
    <location>
        <begin position="644"/>
        <end position="666"/>
    </location>
</feature>
<dbReference type="Pfam" id="PF01061">
    <property type="entry name" value="ABC2_membrane"/>
    <property type="match status" value="1"/>
</dbReference>
<dbReference type="InterPro" id="IPR027417">
    <property type="entry name" value="P-loop_NTPase"/>
</dbReference>
<protein>
    <recommendedName>
        <fullName evidence="10">ABC transporter domain-containing protein</fullName>
    </recommendedName>
</protein>
<feature type="transmembrane region" description="Helical" evidence="9">
    <location>
        <begin position="525"/>
        <end position="547"/>
    </location>
</feature>
<keyword evidence="3 9" id="KW-0812">Transmembrane</keyword>
<evidence type="ECO:0000256" key="3">
    <source>
        <dbReference type="ARBA" id="ARBA00022692"/>
    </source>
</evidence>
<organism evidence="11">
    <name type="scientific">Amphora coffeiformis</name>
    <dbReference type="NCBI Taxonomy" id="265554"/>
    <lineage>
        <taxon>Eukaryota</taxon>
        <taxon>Sar</taxon>
        <taxon>Stramenopiles</taxon>
        <taxon>Ochrophyta</taxon>
        <taxon>Bacillariophyta</taxon>
        <taxon>Bacillariophyceae</taxon>
        <taxon>Bacillariophycidae</taxon>
        <taxon>Thalassiophysales</taxon>
        <taxon>Catenulaceae</taxon>
        <taxon>Amphora</taxon>
    </lineage>
</organism>
<name>A0A7S3LDG0_9STRA</name>
<dbReference type="PANTHER" id="PTHR48041">
    <property type="entry name" value="ABC TRANSPORTER G FAMILY MEMBER 28"/>
    <property type="match status" value="1"/>
</dbReference>
<feature type="transmembrane region" description="Helical" evidence="9">
    <location>
        <begin position="410"/>
        <end position="432"/>
    </location>
</feature>
<reference evidence="11" key="1">
    <citation type="submission" date="2021-01" db="EMBL/GenBank/DDBJ databases">
        <authorList>
            <person name="Corre E."/>
            <person name="Pelletier E."/>
            <person name="Niang G."/>
            <person name="Scheremetjew M."/>
            <person name="Finn R."/>
            <person name="Kale V."/>
            <person name="Holt S."/>
            <person name="Cochrane G."/>
            <person name="Meng A."/>
            <person name="Brown T."/>
            <person name="Cohen L."/>
        </authorList>
    </citation>
    <scope>NUCLEOTIDE SEQUENCE</scope>
    <source>
        <strain evidence="11">CCMP127</strain>
    </source>
</reference>
<evidence type="ECO:0000256" key="6">
    <source>
        <dbReference type="ARBA" id="ARBA00022989"/>
    </source>
</evidence>
<sequence>MAPQKEQVGSSNSKRSASDPPSTDDDGTTSPPSHHTHKEVPLVELSLENVTYAPMATTASSSHQKSSEKARKTVLHSVTTKVRPFTLTAWMGPSGSGKTSLLSVAADFIESSDLMEGSLITVNGEEGRIPKRLVGVVWQDDLLLSNLTVEENVWYTARLKTPQNVTDEAVREIVHETIKDLGLWHVKDSVVGNPLGANGLMNSRGISGGERKRVAVANELVVRPSLLLLDEPTSGLDSTTSLALMDTLKQLANRGHSIAAVIHQPRTTIFQALDHLLLLSKGRVIYDGPPSAARQYLEGCSTVSPLPPETGIADWIMDIITHDEKQRKNGEAGALAEHWTAHGAQHTAQIVANKVDPHQDENKQTGEQHALRRKNSLRELESLPKYNTSFATQLSLLTQRTFKQQRGERLTSTAIVLQLSYLFFTALFWWQIPDSTEGIFQRNSLLFFMLIAQANGIVISAVTVFQRERTLLRRERAKKLYSVSAYFLGKTASDMTNNVLLPLLYCLIVYWTAGYRLSVSAYAKFALAFYLTLSTAQSMGLMLSVVIPSMALALVLAPPITLFFMIMGGFYIPLDDMHPGVEWLSWLSFARYGYSALVVNEYSGRDIECSDNSVSISIGFSGDCPVPGDDVLDSLGIRGVTGDYWFNIGMVVLLQLIFRLSAYILLRRSK</sequence>
<feature type="transmembrane region" description="Helical" evidence="9">
    <location>
        <begin position="495"/>
        <end position="513"/>
    </location>
</feature>
<keyword evidence="6 9" id="KW-1133">Transmembrane helix</keyword>
<proteinExistence type="predicted"/>
<feature type="region of interest" description="Disordered" evidence="8">
    <location>
        <begin position="1"/>
        <end position="40"/>
    </location>
</feature>
<dbReference type="Pfam" id="PF00005">
    <property type="entry name" value="ABC_tran"/>
    <property type="match status" value="1"/>
</dbReference>
<accession>A0A7S3LDG0</accession>
<gene>
    <name evidence="11" type="ORF">ACOF00016_LOCUS16182</name>
</gene>
<evidence type="ECO:0000256" key="8">
    <source>
        <dbReference type="SAM" id="MobiDB-lite"/>
    </source>
</evidence>
<dbReference type="GO" id="GO:0016020">
    <property type="term" value="C:membrane"/>
    <property type="evidence" value="ECO:0007669"/>
    <property type="project" value="UniProtKB-SubCell"/>
</dbReference>
<evidence type="ECO:0000259" key="10">
    <source>
        <dbReference type="PROSITE" id="PS50893"/>
    </source>
</evidence>
<evidence type="ECO:0000256" key="2">
    <source>
        <dbReference type="ARBA" id="ARBA00022448"/>
    </source>
</evidence>
<keyword evidence="7 9" id="KW-0472">Membrane</keyword>